<accession>A0A2N5SJB7</accession>
<dbReference type="PANTHER" id="PTHR13710:SF105">
    <property type="entry name" value="ATP-DEPENDENT DNA HELICASE Q1"/>
    <property type="match status" value="1"/>
</dbReference>
<dbReference type="EC" id="5.6.2.4" evidence="5"/>
<dbReference type="InterPro" id="IPR014001">
    <property type="entry name" value="Helicase_ATP-bd"/>
</dbReference>
<evidence type="ECO:0000256" key="2">
    <source>
        <dbReference type="ARBA" id="ARBA00023125"/>
    </source>
</evidence>
<dbReference type="GO" id="GO:0005524">
    <property type="term" value="F:ATP binding"/>
    <property type="evidence" value="ECO:0007669"/>
    <property type="project" value="InterPro"/>
</dbReference>
<dbReference type="GO" id="GO:0003677">
    <property type="term" value="F:DNA binding"/>
    <property type="evidence" value="ECO:0007669"/>
    <property type="project" value="UniProtKB-KW"/>
</dbReference>
<evidence type="ECO:0000256" key="3">
    <source>
        <dbReference type="ARBA" id="ARBA00023235"/>
    </source>
</evidence>
<dbReference type="SMART" id="SM00487">
    <property type="entry name" value="DEXDc"/>
    <property type="match status" value="1"/>
</dbReference>
<dbReference type="InterPro" id="IPR027417">
    <property type="entry name" value="P-loop_NTPase"/>
</dbReference>
<dbReference type="SUPFAM" id="SSF52540">
    <property type="entry name" value="P-loop containing nucleoside triphosphate hydrolases"/>
    <property type="match status" value="1"/>
</dbReference>
<dbReference type="InterPro" id="IPR011545">
    <property type="entry name" value="DEAD/DEAH_box_helicase_dom"/>
</dbReference>
<name>A0A2N5SJB7_9BASI</name>
<dbReference type="GO" id="GO:0005737">
    <property type="term" value="C:cytoplasm"/>
    <property type="evidence" value="ECO:0007669"/>
    <property type="project" value="TreeGrafter"/>
</dbReference>
<dbReference type="PANTHER" id="PTHR13710">
    <property type="entry name" value="DNA HELICASE RECQ FAMILY MEMBER"/>
    <property type="match status" value="1"/>
</dbReference>
<proteinExistence type="inferred from homology"/>
<gene>
    <name evidence="7" type="ORF">PCASD_22189</name>
</gene>
<evidence type="ECO:0000256" key="4">
    <source>
        <dbReference type="ARBA" id="ARBA00034617"/>
    </source>
</evidence>
<protein>
    <recommendedName>
        <fullName evidence="5">DNA 3'-5' helicase</fullName>
        <ecNumber evidence="5">5.6.2.4</ecNumber>
    </recommendedName>
</protein>
<evidence type="ECO:0000313" key="7">
    <source>
        <dbReference type="EMBL" id="PLW13306.1"/>
    </source>
</evidence>
<reference evidence="7 8" key="1">
    <citation type="submission" date="2017-11" db="EMBL/GenBank/DDBJ databases">
        <title>De novo assembly and phasing of dikaryotic genomes from two isolates of Puccinia coronata f. sp. avenae, the causal agent of oat crown rust.</title>
        <authorList>
            <person name="Miller M.E."/>
            <person name="Zhang Y."/>
            <person name="Omidvar V."/>
            <person name="Sperschneider J."/>
            <person name="Schwessinger B."/>
            <person name="Raley C."/>
            <person name="Palmer J.M."/>
            <person name="Garnica D."/>
            <person name="Upadhyaya N."/>
            <person name="Rathjen J."/>
            <person name="Taylor J.M."/>
            <person name="Park R.F."/>
            <person name="Dodds P.N."/>
            <person name="Hirsch C.D."/>
            <person name="Kianian S.F."/>
            <person name="Figueroa M."/>
        </authorList>
    </citation>
    <scope>NUCLEOTIDE SEQUENCE [LARGE SCALE GENOMIC DNA]</scope>
    <source>
        <strain evidence="7">12SD80</strain>
    </source>
</reference>
<dbReference type="GO" id="GO:0009378">
    <property type="term" value="F:four-way junction helicase activity"/>
    <property type="evidence" value="ECO:0007669"/>
    <property type="project" value="TreeGrafter"/>
</dbReference>
<organism evidence="7 8">
    <name type="scientific">Puccinia coronata f. sp. avenae</name>
    <dbReference type="NCBI Taxonomy" id="200324"/>
    <lineage>
        <taxon>Eukaryota</taxon>
        <taxon>Fungi</taxon>
        <taxon>Dikarya</taxon>
        <taxon>Basidiomycota</taxon>
        <taxon>Pucciniomycotina</taxon>
        <taxon>Pucciniomycetes</taxon>
        <taxon>Pucciniales</taxon>
        <taxon>Pucciniaceae</taxon>
        <taxon>Puccinia</taxon>
    </lineage>
</organism>
<dbReference type="EMBL" id="PGCI01000856">
    <property type="protein sequence ID" value="PLW13306.1"/>
    <property type="molecule type" value="Genomic_DNA"/>
</dbReference>
<evidence type="ECO:0000259" key="6">
    <source>
        <dbReference type="PROSITE" id="PS51192"/>
    </source>
</evidence>
<keyword evidence="2" id="KW-0238">DNA-binding</keyword>
<comment type="caution">
    <text evidence="7">The sequence shown here is derived from an EMBL/GenBank/DDBJ whole genome shotgun (WGS) entry which is preliminary data.</text>
</comment>
<evidence type="ECO:0000256" key="5">
    <source>
        <dbReference type="ARBA" id="ARBA00034808"/>
    </source>
</evidence>
<comment type="similarity">
    <text evidence="1">Belongs to the helicase family. RecQ subfamily.</text>
</comment>
<evidence type="ECO:0000256" key="1">
    <source>
        <dbReference type="ARBA" id="ARBA00005446"/>
    </source>
</evidence>
<evidence type="ECO:0000313" key="8">
    <source>
        <dbReference type="Proteomes" id="UP000235392"/>
    </source>
</evidence>
<dbReference type="AlphaFoldDB" id="A0A2N5SJB7"/>
<dbReference type="Proteomes" id="UP000235392">
    <property type="component" value="Unassembled WGS sequence"/>
</dbReference>
<feature type="domain" description="Helicase ATP-binding" evidence="6">
    <location>
        <begin position="53"/>
        <end position="221"/>
    </location>
</feature>
<dbReference type="Pfam" id="PF00270">
    <property type="entry name" value="DEAD"/>
    <property type="match status" value="1"/>
</dbReference>
<comment type="catalytic activity">
    <reaction evidence="4">
        <text>Couples ATP hydrolysis with the unwinding of duplex DNA by translocating in the 3'-5' direction.</text>
        <dbReference type="EC" id="5.6.2.4"/>
    </reaction>
</comment>
<sequence length="343" mass="37682">MDNKNQHKQPSATGVTLLKKMTEKSDGSLSNAIGHRVLSRYSVPAKPLQINTVVQLARGKNVVLLAGTGFGKSQIAKIYYDLVPKHTKGVFLVLNPLDALGNNEVSEKNAAGFVAINLTKLTFNPAEAAKICHGKYSFVYLSPETFLNSKLFPSIYFSAEFQSRLALVVVDEAHLIYHWGMGNLHTNLLACNGAPILLLSATCPPKPLRAIQHNLRMDSANLVTLRGELTCPEIRIIRVFMKGSMASFADLADLYLPISGTPNMKIVPSLIYCNTQRRTGQALEVLANARGTPNDSSKALSLFARRYHSVTGEQDKQDALVRTGRVSDLWSTWDEVTLLPYAK</sequence>
<dbReference type="GO" id="GO:0043138">
    <property type="term" value="F:3'-5' DNA helicase activity"/>
    <property type="evidence" value="ECO:0007669"/>
    <property type="project" value="UniProtKB-EC"/>
</dbReference>
<dbReference type="Gene3D" id="3.40.50.300">
    <property type="entry name" value="P-loop containing nucleotide triphosphate hydrolases"/>
    <property type="match status" value="1"/>
</dbReference>
<dbReference type="PROSITE" id="PS51192">
    <property type="entry name" value="HELICASE_ATP_BIND_1"/>
    <property type="match status" value="1"/>
</dbReference>
<dbReference type="GO" id="GO:0000724">
    <property type="term" value="P:double-strand break repair via homologous recombination"/>
    <property type="evidence" value="ECO:0007669"/>
    <property type="project" value="TreeGrafter"/>
</dbReference>
<dbReference type="GO" id="GO:0005694">
    <property type="term" value="C:chromosome"/>
    <property type="evidence" value="ECO:0007669"/>
    <property type="project" value="TreeGrafter"/>
</dbReference>
<keyword evidence="3" id="KW-0413">Isomerase</keyword>